<dbReference type="OrthoDB" id="157493at2157"/>
<gene>
    <name evidence="1" type="ORF">K933_12036</name>
</gene>
<dbReference type="Proteomes" id="UP000017840">
    <property type="component" value="Unassembled WGS sequence"/>
</dbReference>
<accession>V4HAY1</accession>
<evidence type="ECO:0000313" key="2">
    <source>
        <dbReference type="Proteomes" id="UP000017840"/>
    </source>
</evidence>
<dbReference type="EMBL" id="ASGZ01000042">
    <property type="protein sequence ID" value="ESP87840.1"/>
    <property type="molecule type" value="Genomic_DNA"/>
</dbReference>
<reference evidence="1 2" key="1">
    <citation type="journal article" date="2013" name="Genome Announc.">
        <title>Draft Genome Sequence of 'Candidatus Halobonum tyrrellensis' Strain G22, Isolated from the Hypersaline Waters of Lake Tyrrell, Australia.</title>
        <authorList>
            <person name="Ugalde J.A."/>
            <person name="Narasingarao P."/>
            <person name="Kuo S."/>
            <person name="Podell S."/>
            <person name="Allen E.E."/>
        </authorList>
    </citation>
    <scope>NUCLEOTIDE SEQUENCE [LARGE SCALE GENOMIC DNA]</scope>
    <source>
        <strain evidence="1 2">G22</strain>
    </source>
</reference>
<sequence length="155" mass="15568">MFDAPVDAWYAWLGVAAAATVTLAVAAGLPTAPPPNASAPADLVDGVAAADAPADGEYRLAADAVRVRPDGLDLRDDAGAAHARFAFGPVVAVADGPLVRVARGRHPDAVFDSSDGFAAAVADARDSPPGWVAADRLVVRHVAWGGVDVALVAAV</sequence>
<name>V4HAY1_9EURY</name>
<dbReference type="InterPro" id="IPR055707">
    <property type="entry name" value="DUF7283"/>
</dbReference>
<evidence type="ECO:0000313" key="1">
    <source>
        <dbReference type="EMBL" id="ESP87840.1"/>
    </source>
</evidence>
<protein>
    <submittedName>
        <fullName evidence="1">Uncharacterized protein</fullName>
    </submittedName>
</protein>
<comment type="caution">
    <text evidence="1">The sequence shown here is derived from an EMBL/GenBank/DDBJ whole genome shotgun (WGS) entry which is preliminary data.</text>
</comment>
<dbReference type="AlphaFoldDB" id="V4HAY1"/>
<dbReference type="eggNOG" id="arCOG04673">
    <property type="taxonomic scope" value="Archaea"/>
</dbReference>
<proteinExistence type="predicted"/>
<dbReference type="STRING" id="1324957.K933_12036"/>
<dbReference type="Pfam" id="PF23954">
    <property type="entry name" value="DUF7283"/>
    <property type="match status" value="1"/>
</dbReference>
<dbReference type="RefSeq" id="WP_023394983.1">
    <property type="nucleotide sequence ID" value="NZ_ASGZ01000042.1"/>
</dbReference>
<keyword evidence="2" id="KW-1185">Reference proteome</keyword>
<organism evidence="1 2">
    <name type="scientific">Candidatus Halobonum tyrrellensis G22</name>
    <dbReference type="NCBI Taxonomy" id="1324957"/>
    <lineage>
        <taxon>Archaea</taxon>
        <taxon>Methanobacteriati</taxon>
        <taxon>Methanobacteriota</taxon>
        <taxon>Stenosarchaea group</taxon>
        <taxon>Halobacteria</taxon>
        <taxon>Halobacteriales</taxon>
        <taxon>Haloferacaceae</taxon>
        <taxon>Candidatus Halobonum</taxon>
    </lineage>
</organism>